<keyword evidence="4" id="KW-1185">Reference proteome</keyword>
<feature type="compositionally biased region" description="Acidic residues" evidence="1">
    <location>
        <begin position="435"/>
        <end position="444"/>
    </location>
</feature>
<dbReference type="GO" id="GO:0003676">
    <property type="term" value="F:nucleic acid binding"/>
    <property type="evidence" value="ECO:0007669"/>
    <property type="project" value="InterPro"/>
</dbReference>
<feature type="compositionally biased region" description="Low complexity" evidence="1">
    <location>
        <begin position="28"/>
        <end position="39"/>
    </location>
</feature>
<protein>
    <submittedName>
        <fullName evidence="3">Copia protein</fullName>
    </submittedName>
</protein>
<sequence>MAAEPAADPWSAPNSDPWASGGWTDGTSANAAAESEPNADYSANALTADGPQSRENQESGESATAPRADSWTDWTNRRADSSSDGSSGDTTAPGDRRASDGSWGTWTSRGTWHPEWHGGWWNRWGGQGYDWHSGHWGERDAATWTTSTATSAGTTPTWTHGNTYTAEPSTQAWTATSWMDNGARSTCTPSPSSMATTGPPSSTRPWSTSTHGHGGEDRGVPVGGGGKGPSEKLLIPSFSGDGDGAADLGTSARSYLRQVAAWEKMTKLSRDQRALVLYQNLQGSAWVNAESLSVNELAQEGGVDYLKDWIRQHYLDVEVTQVGRSLSDLFRKLRRKPSQTFRDYTAEFNRLLARVTECGCTLPDVANAWLYVDRANLDETTEVSLLASVGNKYALRVLQQAAIVLDRSMRKPWEKGGRETTGGRRYNSVNHAEDGYDDNEDLSDGDELLEDRLDQDTGELYITYMTAKAKYKDAAKARGTTEIGNKASGPKFNPANVKKAAEAKILLAKSKSHCASCGQRGHWHKDPECPNRAAADKAQTVHVTNEIFELTTCKNGEPLYAILDSACSKTVVGTAWLERYLGAVKGRGFEVDFVYERECFRFGAASRIYESTYAAIILTNILGKWVAVKAAVVHGDLPLLMSRPALGHLGLVLDLGMNRARFRKLSEGELELIETSSGHPAVLIESDSNQKPDMSQLPKSWEAHGTAVLSSREVYMTSCAGDGDVGGKQPFIPASFRGMSQAAPATSVWKMTKVELLSECNRRGLAVNAKWTCPELRTVLNADSEHNRGTSTVPKGLSSMNLAELKAEADRLGIHTVAKETRGSLMLKVRDAMAPDSTVMTIGRFRGSSYVDIPENYASWASEEERQNGDNMSPDLKRFVMWRRHRRTLDAKETTVKRHTKNPEKNTKVPPPPLSETGSSAWGVVEDPNGELSDWRPIPPSTAARTGYPNEIHDSASSTTSMSPWMTSPWMPKHMTTTRPKARAARRDRSPEERGPMEQEIDEATYSEIQELEDGYSGAGMVPKEENSFRSCSSGSDDGVEEVFISKGDLAKIGEDVAGVRHHHEHPGELAAAGALREQDFSYERLSEILRQYDFEKCPVRRQGIHLDAGGTRVAFGYYAYGSFKGVCKNSARWANLTCYLNAFLTEHAGGEGQERASWSAITVLSDCPASMHTDKNNLKGSSNYVTSWGDGSGGGLWIERQGGGTWRRGPDGQEIEGEVLDTNRQVWEFDPRLRHASEPATGQRWTVAAYTPRTYPDANKTEKKLLRGLGFPLPTAAEVREARRRHEAWSGNRGTAGENLATTTPTTRPRRSQRRTMWKTVAFLSVMYSTAMSAMGQATQEAVPTGSFPDTALLEVGGLSATCRAGEYCGEHVRVVEPILPEDLLHNEHPRDLPLGYVETAVIRHRPGQLWIHASPVMKDLVIYSDVVEAIGRQLSEGRAVVIERNIEEDDVWDRISSGWGEAGYFTQRDRDEDGNELLRVIYHDDNLAAYEVLAEGVGEGEEPNRADEEMLEEADAEAKESPDGHAGGAVVHLPEGDLREPGGERGAKAIKFPANVPGRVASSLRRLHQNLGHPSPIDFARHLRLAGASREVLKAAKGLECEVCRRAKAPAIAKPAKIAPCLRFNQMIGADLLYVHDTEGVRHQLLSLVDFSSTYHVMVPVARKDTASLEKAYCENWLNVFGAPAVIAVDLENGLEKALARVGDWTGTRIRNAAGQAHYQAGFTERQGGIWKATFAKLCEELNVTKGDITVAIGAVSSAKNRLAKVSGYSPFQHVFGAQPNDPEDLLYGPHANNPNEEAIIDDRHAQEVAIRSAARAAFFHVQTDERVRRALSGRTRVTSRAPECGERVFYYRKTKNNKRGMWMGPGTVIGYEGVNAWVTRGGRCVLCAPEHLRLATPEELGEAFSLRAAREDLDKLLNLDDDEDAFEEEDAGYGIGEVEYEQGDMDVEEPETAEVEHGEPPEVRQGLRRGPDAPPPVVLKRQRRKGRPEDAQAVFMMKKARTQRSRDKALEKEIPWALIPEEMRASFRAAEAKQWSEHVDSKAITVLTIAESERVRSTVPPERILSTRYAYKDKHMGLRRANPEVAWKPKARLVVGGHADPDLQSGELTTDSPTVARSSMLSVLQVCASRKWCAAAGDIQAAFLQGVELQRDLWIAQPRGGVESLDPRQLAKVNKGIFGLTESPRMWYDRLSGVLTTEIFKYQGIEYRLVPSPLDACVLMMMRTDDQGEPEALLTIHVDDIMIAAPTEMNRYLQKEISRLFPVDDWIENSFEYTGSLIHVSDSGITVNQATFVDGRLFTVDVPKNQDGKMPADEEQTIDNRSLLGALSWLSSQSRPDLACGVAMSQQLQRSPLTDDVRFVNRLVSRAKEHRDCGIHLRPVPLDKAIFVVYHDAGWANADLEEAEEDFKLNPIEIQDGTIHDFYDKERERKPKRAGSKVASQIGHLIMLFHADVIDGVKEKGSVLEWRSQSCKRVCRSTFGAETMAAAEGLEGGQYMRALFGTLLTGRLMNHAQARARWPLLCLSDCKSLFDFLHKAGAPKVPSDRRLAIDLAALRQELKLEIWAESFYILDTVRLSFSCRGETPAEQVKCCMKVLEEFEKCTVEAEGVQLLRRKSGFASGVRGEGGYADVKLLCYADLGVHKAFDGTEIPLRIIGEVQLILQSYERVALTRKASNASRIRGEPRQLRPQGLTRPGTRGFPSCDQSPAAGGPERRAVQEAASALGYLEECQLVRGSVPLLATCQSSYRPQPFAFDEDELKDEAAGTAGGHEAMQGGIRPQPFAFDEDELKDEAAGTAGGRVLMMDAALTRRMTQPDSVDMSQPQPFAFDEDELKDEAESQASQVGNVLAYRQPQDGGKHRGMDSSSTGGGGGNDWRPEPVAFEDEGAEEVKEEAQQDVRPLARLEASHSDLGWPVSEPFNFNFEDVADEAPTEARSSTELAQASGRVRLGTTVDPEDPAAGTAGGRFAWQSCALEIAASPSPVPLAFDEEDDLREVPAAAEGSVAFSPSGARPPTPEPFASFAFEDEVIPIGCDGWFCIALDTLDFATGNAASTGSAAASPLAQFASELGHRKGVALFMQLDPYVPKGERPEPLAFDEDDEVQEEVRRQADLAFDDEEEAEAVEAWLDMVPRILPGARGHTQTLQHFARQADAAKAHPARCAGK</sequence>
<dbReference type="GO" id="GO:0015074">
    <property type="term" value="P:DNA integration"/>
    <property type="evidence" value="ECO:0007669"/>
    <property type="project" value="InterPro"/>
</dbReference>
<name>A0A1Q9CZQ3_SYMMI</name>
<feature type="region of interest" description="Disordered" evidence="1">
    <location>
        <begin position="185"/>
        <end position="227"/>
    </location>
</feature>
<feature type="region of interest" description="Disordered" evidence="1">
    <location>
        <begin position="1287"/>
        <end position="1315"/>
    </location>
</feature>
<feature type="compositionally biased region" description="Low complexity" evidence="1">
    <location>
        <begin position="196"/>
        <end position="210"/>
    </location>
</feature>
<feature type="region of interest" description="Disordered" evidence="1">
    <location>
        <begin position="2853"/>
        <end position="2881"/>
    </location>
</feature>
<dbReference type="Gene3D" id="3.30.420.10">
    <property type="entry name" value="Ribonuclease H-like superfamily/Ribonuclease H"/>
    <property type="match status" value="1"/>
</dbReference>
<dbReference type="InterPro" id="IPR013103">
    <property type="entry name" value="RVT_2"/>
</dbReference>
<feature type="compositionally biased region" description="Polar residues" evidence="1">
    <location>
        <begin position="185"/>
        <end position="195"/>
    </location>
</feature>
<reference evidence="3 4" key="1">
    <citation type="submission" date="2016-02" db="EMBL/GenBank/DDBJ databases">
        <title>Genome analysis of coral dinoflagellate symbionts highlights evolutionary adaptations to a symbiotic lifestyle.</title>
        <authorList>
            <person name="Aranda M."/>
            <person name="Li Y."/>
            <person name="Liew Y.J."/>
            <person name="Baumgarten S."/>
            <person name="Simakov O."/>
            <person name="Wilson M."/>
            <person name="Piel J."/>
            <person name="Ashoor H."/>
            <person name="Bougouffa S."/>
            <person name="Bajic V.B."/>
            <person name="Ryu T."/>
            <person name="Ravasi T."/>
            <person name="Bayer T."/>
            <person name="Micklem G."/>
            <person name="Kim H."/>
            <person name="Bhak J."/>
            <person name="Lajeunesse T.C."/>
            <person name="Voolstra C.R."/>
        </authorList>
    </citation>
    <scope>NUCLEOTIDE SEQUENCE [LARGE SCALE GENOMIC DNA]</scope>
    <source>
        <strain evidence="3 4">CCMP2467</strain>
    </source>
</reference>
<feature type="domain" description="Integrase catalytic" evidence="2">
    <location>
        <begin position="1618"/>
        <end position="1781"/>
    </location>
</feature>
<dbReference type="Proteomes" id="UP000186817">
    <property type="component" value="Unassembled WGS sequence"/>
</dbReference>
<feature type="compositionally biased region" description="Basic and acidic residues" evidence="1">
    <location>
        <begin position="413"/>
        <end position="422"/>
    </location>
</feature>
<feature type="compositionally biased region" description="Basic and acidic residues" evidence="1">
    <location>
        <begin position="985"/>
        <end position="997"/>
    </location>
</feature>
<dbReference type="PROSITE" id="PS50994">
    <property type="entry name" value="INTEGRASE"/>
    <property type="match status" value="1"/>
</dbReference>
<evidence type="ECO:0000256" key="1">
    <source>
        <dbReference type="SAM" id="MobiDB-lite"/>
    </source>
</evidence>
<feature type="region of interest" description="Disordered" evidence="1">
    <location>
        <begin position="2678"/>
        <end position="2716"/>
    </location>
</feature>
<proteinExistence type="predicted"/>
<feature type="compositionally biased region" description="Low complexity" evidence="1">
    <location>
        <begin position="957"/>
        <end position="972"/>
    </location>
</feature>
<feature type="region of interest" description="Disordered" evidence="1">
    <location>
        <begin position="891"/>
        <end position="1000"/>
    </location>
</feature>
<dbReference type="EMBL" id="LSRX01000817">
    <property type="protein sequence ID" value="OLP88399.1"/>
    <property type="molecule type" value="Genomic_DNA"/>
</dbReference>
<dbReference type="Pfam" id="PF07727">
    <property type="entry name" value="RVT_2"/>
    <property type="match status" value="1"/>
</dbReference>
<comment type="caution">
    <text evidence="3">The sequence shown here is derived from an EMBL/GenBank/DDBJ whole genome shotgun (WGS) entry which is preliminary data.</text>
</comment>
<dbReference type="InterPro" id="IPR036397">
    <property type="entry name" value="RNaseH_sf"/>
</dbReference>
<accession>A0A1Q9CZQ3</accession>
<feature type="region of interest" description="Disordered" evidence="1">
    <location>
        <begin position="1948"/>
        <end position="1993"/>
    </location>
</feature>
<gene>
    <name evidence="3" type="primary">GIP</name>
    <name evidence="3" type="ORF">AK812_SmicGene30291</name>
</gene>
<dbReference type="OMA" id="IFPMSIQ"/>
<dbReference type="InterPro" id="IPR001584">
    <property type="entry name" value="Integrase_cat-core"/>
</dbReference>
<feature type="compositionally biased region" description="Basic and acidic residues" evidence="1">
    <location>
        <begin position="891"/>
        <end position="907"/>
    </location>
</feature>
<feature type="region of interest" description="Disordered" evidence="1">
    <location>
        <begin position="413"/>
        <end position="444"/>
    </location>
</feature>
<evidence type="ECO:0000313" key="4">
    <source>
        <dbReference type="Proteomes" id="UP000186817"/>
    </source>
</evidence>
<feature type="region of interest" description="Disordered" evidence="1">
    <location>
        <begin position="1"/>
        <end position="104"/>
    </location>
</feature>
<evidence type="ECO:0000313" key="3">
    <source>
        <dbReference type="EMBL" id="OLP88399.1"/>
    </source>
</evidence>
<evidence type="ECO:0000259" key="2">
    <source>
        <dbReference type="PROSITE" id="PS50994"/>
    </source>
</evidence>
<organism evidence="3 4">
    <name type="scientific">Symbiodinium microadriaticum</name>
    <name type="common">Dinoflagellate</name>
    <name type="synonym">Zooxanthella microadriatica</name>
    <dbReference type="NCBI Taxonomy" id="2951"/>
    <lineage>
        <taxon>Eukaryota</taxon>
        <taxon>Sar</taxon>
        <taxon>Alveolata</taxon>
        <taxon>Dinophyceae</taxon>
        <taxon>Suessiales</taxon>
        <taxon>Symbiodiniaceae</taxon>
        <taxon>Symbiodinium</taxon>
    </lineage>
</organism>